<feature type="coiled-coil region" evidence="10">
    <location>
        <begin position="400"/>
        <end position="467"/>
    </location>
</feature>
<evidence type="ECO:0000313" key="13">
    <source>
        <dbReference type="Proteomes" id="UP000017246"/>
    </source>
</evidence>
<keyword evidence="5 10" id="KW-0175">Coiled coil</keyword>
<dbReference type="GO" id="GO:0008017">
    <property type="term" value="F:microtubule binding"/>
    <property type="evidence" value="ECO:0007669"/>
    <property type="project" value="InterPro"/>
</dbReference>
<organism evidence="12 13">
    <name type="scientific">Echinococcus multilocularis</name>
    <name type="common">Fox tapeworm</name>
    <dbReference type="NCBI Taxonomy" id="6211"/>
    <lineage>
        <taxon>Eukaryota</taxon>
        <taxon>Metazoa</taxon>
        <taxon>Spiralia</taxon>
        <taxon>Lophotrochozoa</taxon>
        <taxon>Platyhelminthes</taxon>
        <taxon>Cestoda</taxon>
        <taxon>Eucestoda</taxon>
        <taxon>Cyclophyllidea</taxon>
        <taxon>Taeniidae</taxon>
        <taxon>Echinococcus</taxon>
    </lineage>
</organism>
<dbReference type="SUPFAM" id="SSF52540">
    <property type="entry name" value="P-loop containing nucleoside triphosphate hydrolases"/>
    <property type="match status" value="1"/>
</dbReference>
<evidence type="ECO:0000256" key="3">
    <source>
        <dbReference type="ARBA" id="ARBA00022741"/>
    </source>
</evidence>
<dbReference type="OrthoDB" id="3176171at2759"/>
<keyword evidence="4 8" id="KW-0067">ATP-binding</keyword>
<evidence type="ECO:0000256" key="7">
    <source>
        <dbReference type="ARBA" id="ARBA00023212"/>
    </source>
</evidence>
<dbReference type="OMA" id="VICEDSR"/>
<protein>
    <recommendedName>
        <fullName evidence="9">Kinesin-like protein</fullName>
    </recommendedName>
</protein>
<dbReference type="eggNOG" id="KOG0240">
    <property type="taxonomic scope" value="Eukaryota"/>
</dbReference>
<dbReference type="SMART" id="SM00129">
    <property type="entry name" value="KISc"/>
    <property type="match status" value="1"/>
</dbReference>
<dbReference type="Pfam" id="PF00225">
    <property type="entry name" value="Kinesin"/>
    <property type="match status" value="1"/>
</dbReference>
<dbReference type="InterPro" id="IPR027417">
    <property type="entry name" value="P-loop_NTPase"/>
</dbReference>
<evidence type="ECO:0000256" key="10">
    <source>
        <dbReference type="SAM" id="Coils"/>
    </source>
</evidence>
<dbReference type="PROSITE" id="PS50067">
    <property type="entry name" value="KINESIN_MOTOR_2"/>
    <property type="match status" value="1"/>
</dbReference>
<dbReference type="PANTHER" id="PTHR47968:SF36">
    <property type="entry name" value="KINESIN HEAVY CHAIN ISOFORM X1"/>
    <property type="match status" value="1"/>
</dbReference>
<dbReference type="Gene3D" id="3.40.850.10">
    <property type="entry name" value="Kinesin motor domain"/>
    <property type="match status" value="1"/>
</dbReference>
<keyword evidence="3 8" id="KW-0547">Nucleotide-binding</keyword>
<dbReference type="AlphaFoldDB" id="A0A068Y521"/>
<dbReference type="InterPro" id="IPR027640">
    <property type="entry name" value="Kinesin-like_fam"/>
</dbReference>
<accession>A0A068Y521</accession>
<dbReference type="STRING" id="6211.A0A068Y521"/>
<dbReference type="GO" id="GO:0007018">
    <property type="term" value="P:microtubule-based movement"/>
    <property type="evidence" value="ECO:0007669"/>
    <property type="project" value="InterPro"/>
</dbReference>
<evidence type="ECO:0000256" key="2">
    <source>
        <dbReference type="ARBA" id="ARBA00022701"/>
    </source>
</evidence>
<keyword evidence="7" id="KW-0206">Cytoskeleton</keyword>
<sequence length="653" mass="74419">MAENVRVICRIRPLNLEEISGQKGICLTCLSPTTVSIGTRVYTYDAVLDRVTQEEAYEAIGKPLIDYVIGGYNGTIFVYGQTSSGKTYTMEGELQSIELFGVIPRILGDIFNRIQTMRTTFEVRLKVSYMELYMEKVKDLLNPSKKNLVICEDSKKRTFVKGLTERCVNSYGDILDALEQGQMNKHTSPTSMNRRSSRSHCIFTVIIEQRCVPLNETVTSRLSLVDLAGSEKVSQTRAMGNTLNEAKDINRSLSTLANVINALVDGSCHVPYRNSKLTRILQPSLGGNAKTIIVICVSPSEANESETKSTLHFGMRAKRLKNEVKRNFATKTNQWKRLYEKEHEAVSLLKSVVGRLESEVGRWRRGEIVPGCEWFKPEKYIFASNFSINSSALNSRGRVQDEMSRELKEKEAQILRLQEENSRLQSMIADLRLNEIKKSASKSQDDCSVLKNELDMKQRQLRDLSEVMEDFALRLEAKSRQMGELIKEVNGLRTTLKQYHKRDEIEVVKLKKDITKELHDIASKLYRVGKVWVPSIPPQKLPINVKDRCLEFSENVLEDQLAYMRFTLKYLGDTGTIVEVKPSNDSKTMLQQNVKKVSFCDPETDQYAVRGEKKEPINRMGDCTTEYPRFIEDLGTTFQVISKKSKVKEAWVS</sequence>
<dbReference type="Proteomes" id="UP000017246">
    <property type="component" value="Unassembled WGS sequence"/>
</dbReference>
<evidence type="ECO:0000256" key="9">
    <source>
        <dbReference type="RuleBase" id="RU000394"/>
    </source>
</evidence>
<keyword evidence="13" id="KW-1185">Reference proteome</keyword>
<evidence type="ECO:0000259" key="11">
    <source>
        <dbReference type="PROSITE" id="PS50067"/>
    </source>
</evidence>
<comment type="subcellular location">
    <subcellularLocation>
        <location evidence="1">Cytoplasm</location>
        <location evidence="1">Cytoskeleton</location>
    </subcellularLocation>
</comment>
<reference evidence="12" key="2">
    <citation type="submission" date="2015-11" db="EMBL/GenBank/DDBJ databases">
        <authorList>
            <person name="Zhang Y."/>
            <person name="Guo Z."/>
        </authorList>
    </citation>
    <scope>NUCLEOTIDE SEQUENCE</scope>
</reference>
<dbReference type="InterPro" id="IPR001752">
    <property type="entry name" value="Kinesin_motor_dom"/>
</dbReference>
<gene>
    <name evidence="12" type="ORF">EmuJ_000716000</name>
</gene>
<feature type="binding site" evidence="8">
    <location>
        <begin position="80"/>
        <end position="87"/>
    </location>
    <ligand>
        <name>ATP</name>
        <dbReference type="ChEBI" id="CHEBI:30616"/>
    </ligand>
</feature>
<dbReference type="PANTHER" id="PTHR47968">
    <property type="entry name" value="CENTROMERE PROTEIN E"/>
    <property type="match status" value="1"/>
</dbReference>
<evidence type="ECO:0000256" key="6">
    <source>
        <dbReference type="ARBA" id="ARBA00023175"/>
    </source>
</evidence>
<evidence type="ECO:0000256" key="1">
    <source>
        <dbReference type="ARBA" id="ARBA00004245"/>
    </source>
</evidence>
<evidence type="ECO:0000256" key="5">
    <source>
        <dbReference type="ARBA" id="ARBA00023054"/>
    </source>
</evidence>
<dbReference type="PRINTS" id="PR00380">
    <property type="entry name" value="KINESINHEAVY"/>
</dbReference>
<dbReference type="GO" id="GO:0005874">
    <property type="term" value="C:microtubule"/>
    <property type="evidence" value="ECO:0007669"/>
    <property type="project" value="UniProtKB-KW"/>
</dbReference>
<reference evidence="12" key="1">
    <citation type="journal article" date="2013" name="Nature">
        <title>The genomes of four tapeworm species reveal adaptations to parasitism.</title>
        <authorList>
            <person name="Tsai I.J."/>
            <person name="Zarowiecki M."/>
            <person name="Holroyd N."/>
            <person name="Garciarrubio A."/>
            <person name="Sanchez-Flores A."/>
            <person name="Brooks K.L."/>
            <person name="Tracey A."/>
            <person name="Bobes R.J."/>
            <person name="Fragoso G."/>
            <person name="Sciutto E."/>
            <person name="Aslett M."/>
            <person name="Beasley H."/>
            <person name="Bennett H.M."/>
            <person name="Cai J."/>
            <person name="Camicia F."/>
            <person name="Clark R."/>
            <person name="Cucher M."/>
            <person name="De Silva N."/>
            <person name="Day T.A."/>
            <person name="Deplazes P."/>
            <person name="Estrada K."/>
            <person name="Fernandez C."/>
            <person name="Holland P.W."/>
            <person name="Hou J."/>
            <person name="Hu S."/>
            <person name="Huckvale T."/>
            <person name="Hung S.S."/>
            <person name="Kamenetzky L."/>
            <person name="Keane J.A."/>
            <person name="Kiss F."/>
            <person name="Koziol U."/>
            <person name="Lambert O."/>
            <person name="Liu K."/>
            <person name="Luo X."/>
            <person name="Luo Y."/>
            <person name="Macchiaroli N."/>
            <person name="Nichol S."/>
            <person name="Paps J."/>
            <person name="Parkinson J."/>
            <person name="Pouchkina-Stantcheva N."/>
            <person name="Riddiford N."/>
            <person name="Rosenzvit M."/>
            <person name="Salinas G."/>
            <person name="Wasmuth J.D."/>
            <person name="Zamanian M."/>
            <person name="Zheng Y."/>
            <person name="Cai X."/>
            <person name="Soberon X."/>
            <person name="Olson P.D."/>
            <person name="Laclette J.P."/>
            <person name="Brehm K."/>
            <person name="Berriman M."/>
            <person name="Garciarrubio A."/>
            <person name="Bobes R.J."/>
            <person name="Fragoso G."/>
            <person name="Sanchez-Flores A."/>
            <person name="Estrada K."/>
            <person name="Cevallos M.A."/>
            <person name="Morett E."/>
            <person name="Gonzalez V."/>
            <person name="Portillo T."/>
            <person name="Ochoa-Leyva A."/>
            <person name="Jose M.V."/>
            <person name="Sciutto E."/>
            <person name="Landa A."/>
            <person name="Jimenez L."/>
            <person name="Valdes V."/>
            <person name="Carrero J.C."/>
            <person name="Larralde C."/>
            <person name="Morales-Montor J."/>
            <person name="Limon-Lason J."/>
            <person name="Soberon X."/>
            <person name="Laclette J.P."/>
        </authorList>
    </citation>
    <scope>NUCLEOTIDE SEQUENCE [LARGE SCALE GENOMIC DNA]</scope>
</reference>
<dbReference type="GO" id="GO:0005524">
    <property type="term" value="F:ATP binding"/>
    <property type="evidence" value="ECO:0007669"/>
    <property type="project" value="UniProtKB-UniRule"/>
</dbReference>
<dbReference type="EMBL" id="LN902842">
    <property type="protein sequence ID" value="CDS39620.1"/>
    <property type="molecule type" value="Genomic_DNA"/>
</dbReference>
<comment type="similarity">
    <text evidence="8 9">Belongs to the TRAFAC class myosin-kinesin ATPase superfamily. Kinesin family.</text>
</comment>
<dbReference type="PROSITE" id="PS00411">
    <property type="entry name" value="KINESIN_MOTOR_1"/>
    <property type="match status" value="1"/>
</dbReference>
<proteinExistence type="inferred from homology"/>
<keyword evidence="2 9" id="KW-0493">Microtubule</keyword>
<dbReference type="GO" id="GO:0003777">
    <property type="term" value="F:microtubule motor activity"/>
    <property type="evidence" value="ECO:0007669"/>
    <property type="project" value="InterPro"/>
</dbReference>
<evidence type="ECO:0000313" key="12">
    <source>
        <dbReference type="EMBL" id="CDS39620.1"/>
    </source>
</evidence>
<keyword evidence="7" id="KW-0963">Cytoplasm</keyword>
<feature type="domain" description="Kinesin motor" evidence="11">
    <location>
        <begin position="4"/>
        <end position="320"/>
    </location>
</feature>
<keyword evidence="6 8" id="KW-0505">Motor protein</keyword>
<evidence type="ECO:0000256" key="8">
    <source>
        <dbReference type="PROSITE-ProRule" id="PRU00283"/>
    </source>
</evidence>
<dbReference type="InterPro" id="IPR019821">
    <property type="entry name" value="Kinesin_motor_CS"/>
</dbReference>
<dbReference type="InterPro" id="IPR036961">
    <property type="entry name" value="Kinesin_motor_dom_sf"/>
</dbReference>
<evidence type="ECO:0000256" key="4">
    <source>
        <dbReference type="ARBA" id="ARBA00022840"/>
    </source>
</evidence>
<name>A0A068Y521_ECHMU</name>